<feature type="binding site" evidence="12">
    <location>
        <position position="74"/>
    </location>
    <ligand>
        <name>CoA</name>
        <dbReference type="ChEBI" id="CHEBI:57287"/>
    </ligand>
</feature>
<evidence type="ECO:0000256" key="2">
    <source>
        <dbReference type="ARBA" id="ARBA00004993"/>
    </source>
</evidence>
<evidence type="ECO:0000259" key="15">
    <source>
        <dbReference type="Pfam" id="PF17837"/>
    </source>
</evidence>
<evidence type="ECO:0000313" key="17">
    <source>
        <dbReference type="Proteomes" id="UP000291822"/>
    </source>
</evidence>
<feature type="binding site" evidence="13">
    <location>
        <position position="132"/>
    </location>
    <ligand>
        <name>Mg(2+)</name>
        <dbReference type="ChEBI" id="CHEBI:18420"/>
    </ligand>
</feature>
<dbReference type="GO" id="GO:0005886">
    <property type="term" value="C:plasma membrane"/>
    <property type="evidence" value="ECO:0007669"/>
    <property type="project" value="TreeGrafter"/>
</dbReference>
<evidence type="ECO:0000256" key="10">
    <source>
        <dbReference type="ARBA" id="ARBA00049176"/>
    </source>
</evidence>
<evidence type="ECO:0000256" key="8">
    <source>
        <dbReference type="ARBA" id="ARBA00029894"/>
    </source>
</evidence>
<dbReference type="GO" id="GO:0009239">
    <property type="term" value="P:enterobactin biosynthetic process"/>
    <property type="evidence" value="ECO:0007669"/>
    <property type="project" value="UniProtKB-UniPathway"/>
</dbReference>
<proteinExistence type="inferred from homology"/>
<organism evidence="16 17">
    <name type="scientific">Dyella soli</name>
    <dbReference type="NCBI Taxonomy" id="522319"/>
    <lineage>
        <taxon>Bacteria</taxon>
        <taxon>Pseudomonadati</taxon>
        <taxon>Pseudomonadota</taxon>
        <taxon>Gammaproteobacteria</taxon>
        <taxon>Lysobacterales</taxon>
        <taxon>Rhodanobacteraceae</taxon>
        <taxon>Dyella</taxon>
    </lineage>
</organism>
<comment type="catalytic activity">
    <reaction evidence="10">
        <text>apo-[aryl-carrier protein] + CoA = holo-[aryl-carrier protein] + adenosine 3',5'-bisphosphate + H(+)</text>
        <dbReference type="Rhea" id="RHEA:48404"/>
        <dbReference type="Rhea" id="RHEA-COMP:15903"/>
        <dbReference type="Rhea" id="RHEA-COMP:17557"/>
        <dbReference type="ChEBI" id="CHEBI:15378"/>
        <dbReference type="ChEBI" id="CHEBI:29999"/>
        <dbReference type="ChEBI" id="CHEBI:57287"/>
        <dbReference type="ChEBI" id="CHEBI:58343"/>
        <dbReference type="ChEBI" id="CHEBI:64479"/>
    </reaction>
</comment>
<evidence type="ECO:0000256" key="3">
    <source>
        <dbReference type="ARBA" id="ARBA00008342"/>
    </source>
</evidence>
<reference evidence="16 17" key="1">
    <citation type="submission" date="2019-02" db="EMBL/GenBank/DDBJ databases">
        <title>Dyella amyloliquefaciens sp. nov., isolated from forest soil.</title>
        <authorList>
            <person name="Gao Z.-H."/>
            <person name="Qiu L.-H."/>
        </authorList>
    </citation>
    <scope>NUCLEOTIDE SEQUENCE [LARGE SCALE GENOMIC DNA]</scope>
    <source>
        <strain evidence="16 17">KACC 12747</strain>
    </source>
</reference>
<evidence type="ECO:0000256" key="7">
    <source>
        <dbReference type="ARBA" id="ARBA00023191"/>
    </source>
</evidence>
<accession>A0A4R0YXN5</accession>
<comment type="similarity">
    <text evidence="3">Belongs to the P-Pant transferase superfamily. EntD family.</text>
</comment>
<dbReference type="GO" id="GO:0009366">
    <property type="term" value="C:enterobactin synthetase complex"/>
    <property type="evidence" value="ECO:0007669"/>
    <property type="project" value="InterPro"/>
</dbReference>
<dbReference type="AlphaFoldDB" id="A0A4R0YXN5"/>
<dbReference type="RefSeq" id="WP_131149854.1">
    <property type="nucleotide sequence ID" value="NZ_SJTG01000001.1"/>
</dbReference>
<comment type="pathway">
    <text evidence="2">Siderophore biosynthesis; enterobactin biosynthesis.</text>
</comment>
<feature type="domain" description="4'-phosphopantetheinyl transferase" evidence="14">
    <location>
        <begin position="128"/>
        <end position="220"/>
    </location>
</feature>
<evidence type="ECO:0000256" key="4">
    <source>
        <dbReference type="ARBA" id="ARBA00011503"/>
    </source>
</evidence>
<comment type="catalytic activity">
    <reaction evidence="11">
        <text>apo-[peptidyl-carrier protein] + CoA = holo-[peptidyl-carrier protein] + adenosine 3',5'-bisphosphate + H(+)</text>
        <dbReference type="Rhea" id="RHEA:46228"/>
        <dbReference type="Rhea" id="RHEA-COMP:11479"/>
        <dbReference type="Rhea" id="RHEA-COMP:11480"/>
        <dbReference type="ChEBI" id="CHEBI:15378"/>
        <dbReference type="ChEBI" id="CHEBI:29999"/>
        <dbReference type="ChEBI" id="CHEBI:57287"/>
        <dbReference type="ChEBI" id="CHEBI:58343"/>
        <dbReference type="ChEBI" id="CHEBI:64479"/>
    </reaction>
</comment>
<protein>
    <recommendedName>
        <fullName evidence="5">Enterobactin synthase component D</fullName>
    </recommendedName>
    <alternativeName>
        <fullName evidence="8">4'-phosphopantetheinyl transferase EntD</fullName>
    </alternativeName>
    <alternativeName>
        <fullName evidence="9">Enterochelin synthase D</fullName>
    </alternativeName>
</protein>
<evidence type="ECO:0000256" key="12">
    <source>
        <dbReference type="PIRSR" id="PIRSR603542-1"/>
    </source>
</evidence>
<dbReference type="EMBL" id="SJTG01000001">
    <property type="protein sequence ID" value="TCI13361.1"/>
    <property type="molecule type" value="Genomic_DNA"/>
</dbReference>
<feature type="binding site" evidence="12">
    <location>
        <position position="179"/>
    </location>
    <ligand>
        <name>CoA</name>
        <dbReference type="ChEBI" id="CHEBI:57287"/>
    </ligand>
</feature>
<evidence type="ECO:0000256" key="11">
    <source>
        <dbReference type="ARBA" id="ARBA00049191"/>
    </source>
</evidence>
<dbReference type="InterPro" id="IPR041354">
    <property type="entry name" value="4PPT_N"/>
</dbReference>
<feature type="binding site" evidence="12">
    <location>
        <position position="132"/>
    </location>
    <ligand>
        <name>CoA</name>
        <dbReference type="ChEBI" id="CHEBI:57287"/>
    </ligand>
</feature>
<feature type="binding site" evidence="12">
    <location>
        <position position="183"/>
    </location>
    <ligand>
        <name>CoA</name>
        <dbReference type="ChEBI" id="CHEBI:57287"/>
    </ligand>
</feature>
<feature type="binding site" evidence="13">
    <location>
        <position position="134"/>
    </location>
    <ligand>
        <name>Mg(2+)</name>
        <dbReference type="ChEBI" id="CHEBI:18420"/>
    </ligand>
</feature>
<feature type="binding site" evidence="12">
    <location>
        <position position="66"/>
    </location>
    <ligand>
        <name>CoA</name>
        <dbReference type="ChEBI" id="CHEBI:57287"/>
    </ligand>
</feature>
<comment type="caution">
    <text evidence="16">The sequence shown here is derived from an EMBL/GenBank/DDBJ whole genome shotgun (WGS) entry which is preliminary data.</text>
</comment>
<evidence type="ECO:0000256" key="5">
    <source>
        <dbReference type="ARBA" id="ARBA00019087"/>
    </source>
</evidence>
<evidence type="ECO:0000259" key="14">
    <source>
        <dbReference type="Pfam" id="PF01648"/>
    </source>
</evidence>
<dbReference type="Proteomes" id="UP000291822">
    <property type="component" value="Unassembled WGS sequence"/>
</dbReference>
<comment type="subunit">
    <text evidence="4">EntB, EntD, EntE, and EntF form a multienzyme complex called enterobactin synthase.</text>
</comment>
<feature type="binding site" evidence="13">
    <location>
        <position position="133"/>
    </location>
    <ligand>
        <name>Mg(2+)</name>
        <dbReference type="ChEBI" id="CHEBI:18420"/>
    </ligand>
</feature>
<dbReference type="InterPro" id="IPR008278">
    <property type="entry name" value="4-PPantetheinyl_Trfase_dom"/>
</dbReference>
<dbReference type="SUPFAM" id="SSF56214">
    <property type="entry name" value="4'-phosphopantetheinyl transferase"/>
    <property type="match status" value="1"/>
</dbReference>
<dbReference type="PRINTS" id="PR01399">
    <property type="entry name" value="ENTSNTHTASED"/>
</dbReference>
<keyword evidence="13" id="KW-0460">Magnesium</keyword>
<keyword evidence="13" id="KW-0479">Metal-binding</keyword>
<comment type="function">
    <text evidence="1">Involved in the biosynthesis of the siderophore enterobactin (enterochelin), which is a macrocyclic trimeric lactone of N-(2,3-dihydroxybenzoyl)-serine. The serine trilactone serves as a scaffolding for the three catechol functionalities that provide hexadentate coordination for the tightly ligated iron(2+) atoms. Plays an essential role in the assembly of the enterobactin by catalyzing the transfer of the 4'-phosphopantetheine (Ppant) moiety from coenzyme A to the apo-domains of both EntB (ArCP domain) and EntF (PCP domain) to yield their holo-forms which make them competent for the activation of 2,3-dihydroxybenzoate (DHB) and L-serine, respectively.</text>
</comment>
<evidence type="ECO:0000256" key="1">
    <source>
        <dbReference type="ARBA" id="ARBA00003937"/>
    </source>
</evidence>
<dbReference type="InterPro" id="IPR003542">
    <property type="entry name" value="Enbac_synth_compD-like"/>
</dbReference>
<keyword evidence="6 16" id="KW-0808">Transferase</keyword>
<name>A0A4R0YXN5_9GAMM</name>
<feature type="domain" description="4'-phosphopantetheinyl transferase N-terminal" evidence="15">
    <location>
        <begin position="59"/>
        <end position="120"/>
    </location>
</feature>
<comment type="cofactor">
    <cofactor evidence="13">
        <name>Mg(2+)</name>
        <dbReference type="ChEBI" id="CHEBI:18420"/>
    </cofactor>
</comment>
<dbReference type="GO" id="GO:0008897">
    <property type="term" value="F:holo-[acyl-carrier-protein] synthase activity"/>
    <property type="evidence" value="ECO:0007669"/>
    <property type="project" value="InterPro"/>
</dbReference>
<dbReference type="GO" id="GO:0000287">
    <property type="term" value="F:magnesium ion binding"/>
    <property type="evidence" value="ECO:0007669"/>
    <property type="project" value="InterPro"/>
</dbReference>
<evidence type="ECO:0000256" key="6">
    <source>
        <dbReference type="ARBA" id="ARBA00022679"/>
    </source>
</evidence>
<keyword evidence="17" id="KW-1185">Reference proteome</keyword>
<dbReference type="UniPathway" id="UPA00017"/>
<dbReference type="InterPro" id="IPR037143">
    <property type="entry name" value="4-PPantetheinyl_Trfase_dom_sf"/>
</dbReference>
<dbReference type="Pfam" id="PF17837">
    <property type="entry name" value="4PPT_N"/>
    <property type="match status" value="1"/>
</dbReference>
<evidence type="ECO:0000256" key="9">
    <source>
        <dbReference type="ARBA" id="ARBA00031996"/>
    </source>
</evidence>
<feature type="binding site" evidence="12">
    <location>
        <begin position="110"/>
        <end position="111"/>
    </location>
    <ligand>
        <name>CoA</name>
        <dbReference type="ChEBI" id="CHEBI:57287"/>
    </ligand>
</feature>
<dbReference type="PANTHER" id="PTHR38096:SF1">
    <property type="entry name" value="ENTEROBACTIN SYNTHASE COMPONENT D"/>
    <property type="match status" value="1"/>
</dbReference>
<evidence type="ECO:0000313" key="16">
    <source>
        <dbReference type="EMBL" id="TCI13361.1"/>
    </source>
</evidence>
<sequence>MGSLPDHLILEGMAPGKPVHLELPVADGAGLRAYLMRFDTQAFDASAFAQHGVAQPPSISRSVPKRQAEYFHGRLMARHALSALGLDVGDIGMGASRQPLWPEGIVGSISHAHGVVGAAVERRGPRSGIGIDIERVASAEACHALSETVVNDRELTYLKREVAMLSLDLALTTVFSAKESFFKAAFDVVGHYFDFSVVRLIDFQPGRGTMRLQLTEHLCDAFRQGDVIDVGACRIAGNMLLTHIAW</sequence>
<dbReference type="Pfam" id="PF01648">
    <property type="entry name" value="ACPS"/>
    <property type="match status" value="1"/>
</dbReference>
<dbReference type="Gene3D" id="3.90.470.20">
    <property type="entry name" value="4'-phosphopantetheinyl transferase domain"/>
    <property type="match status" value="1"/>
</dbReference>
<dbReference type="PANTHER" id="PTHR38096">
    <property type="entry name" value="ENTEROBACTIN SYNTHASE COMPONENT D"/>
    <property type="match status" value="1"/>
</dbReference>
<evidence type="ECO:0000256" key="13">
    <source>
        <dbReference type="PIRSR" id="PIRSR603542-2"/>
    </source>
</evidence>
<gene>
    <name evidence="16" type="ORF">EZM97_08830</name>
</gene>
<keyword evidence="7" id="KW-0259">Enterobactin biosynthesis</keyword>